<dbReference type="AlphaFoldDB" id="A0A2H3DCB1"/>
<evidence type="ECO:0000313" key="4">
    <source>
        <dbReference type="Proteomes" id="UP000217790"/>
    </source>
</evidence>
<protein>
    <submittedName>
        <fullName evidence="3">Uncharacterized protein</fullName>
    </submittedName>
</protein>
<evidence type="ECO:0000256" key="2">
    <source>
        <dbReference type="SAM" id="SignalP"/>
    </source>
</evidence>
<feature type="compositionally biased region" description="Basic and acidic residues" evidence="1">
    <location>
        <begin position="111"/>
        <end position="124"/>
    </location>
</feature>
<feature type="region of interest" description="Disordered" evidence="1">
    <location>
        <begin position="106"/>
        <end position="146"/>
    </location>
</feature>
<feature type="chain" id="PRO_5013964451" evidence="2">
    <location>
        <begin position="16"/>
        <end position="146"/>
    </location>
</feature>
<organism evidence="3 4">
    <name type="scientific">Armillaria gallica</name>
    <name type="common">Bulbous honey fungus</name>
    <name type="synonym">Armillaria bulbosa</name>
    <dbReference type="NCBI Taxonomy" id="47427"/>
    <lineage>
        <taxon>Eukaryota</taxon>
        <taxon>Fungi</taxon>
        <taxon>Dikarya</taxon>
        <taxon>Basidiomycota</taxon>
        <taxon>Agaricomycotina</taxon>
        <taxon>Agaricomycetes</taxon>
        <taxon>Agaricomycetidae</taxon>
        <taxon>Agaricales</taxon>
        <taxon>Marasmiineae</taxon>
        <taxon>Physalacriaceae</taxon>
        <taxon>Armillaria</taxon>
    </lineage>
</organism>
<evidence type="ECO:0000313" key="3">
    <source>
        <dbReference type="EMBL" id="PBK85106.1"/>
    </source>
</evidence>
<reference evidence="4" key="1">
    <citation type="journal article" date="2017" name="Nat. Ecol. Evol.">
        <title>Genome expansion and lineage-specific genetic innovations in the forest pathogenic fungi Armillaria.</title>
        <authorList>
            <person name="Sipos G."/>
            <person name="Prasanna A.N."/>
            <person name="Walter M.C."/>
            <person name="O'Connor E."/>
            <person name="Balint B."/>
            <person name="Krizsan K."/>
            <person name="Kiss B."/>
            <person name="Hess J."/>
            <person name="Varga T."/>
            <person name="Slot J."/>
            <person name="Riley R."/>
            <person name="Boka B."/>
            <person name="Rigling D."/>
            <person name="Barry K."/>
            <person name="Lee J."/>
            <person name="Mihaltcheva S."/>
            <person name="LaButti K."/>
            <person name="Lipzen A."/>
            <person name="Waldron R."/>
            <person name="Moloney N.M."/>
            <person name="Sperisen C."/>
            <person name="Kredics L."/>
            <person name="Vagvoelgyi C."/>
            <person name="Patrignani A."/>
            <person name="Fitzpatrick D."/>
            <person name="Nagy I."/>
            <person name="Doyle S."/>
            <person name="Anderson J.B."/>
            <person name="Grigoriev I.V."/>
            <person name="Gueldener U."/>
            <person name="Muensterkoetter M."/>
            <person name="Nagy L.G."/>
        </authorList>
    </citation>
    <scope>NUCLEOTIDE SEQUENCE [LARGE SCALE GENOMIC DNA]</scope>
    <source>
        <strain evidence="4">Ar21-2</strain>
    </source>
</reference>
<dbReference type="OrthoDB" id="3098461at2759"/>
<feature type="signal peptide" evidence="2">
    <location>
        <begin position="1"/>
        <end position="15"/>
    </location>
</feature>
<dbReference type="EMBL" id="KZ293693">
    <property type="protein sequence ID" value="PBK85106.1"/>
    <property type="molecule type" value="Genomic_DNA"/>
</dbReference>
<dbReference type="InParanoid" id="A0A2H3DCB1"/>
<evidence type="ECO:0000256" key="1">
    <source>
        <dbReference type="SAM" id="MobiDB-lite"/>
    </source>
</evidence>
<keyword evidence="4" id="KW-1185">Reference proteome</keyword>
<name>A0A2H3DCB1_ARMGA</name>
<sequence>MFLLILMSGPHYLLCAILEKALALWDIDVYDSLNNWQITEQIEEAHTLLFSLLTCISYHLSKAIHELPDRFVKAHWKVWVYRPDLVKDFLKYGPFTTSDAPLLKSMTITHPEPESSKKCKDHEPSPPVSSSQAGTLLAKTEKPACK</sequence>
<dbReference type="Proteomes" id="UP000217790">
    <property type="component" value="Unassembled WGS sequence"/>
</dbReference>
<keyword evidence="2" id="KW-0732">Signal</keyword>
<proteinExistence type="predicted"/>
<accession>A0A2H3DCB1</accession>
<gene>
    <name evidence="3" type="ORF">ARMGADRAFT_1036602</name>
</gene>